<sequence>MLMKLKISIEERNFHQEETLASGCVQQEAYVLEPLTTSLASGCVHQHETRTPESLEMDESLVMLLKEPVLNTLEVLDCL</sequence>
<dbReference type="Gramene" id="AUR62021961-RA">
    <property type="protein sequence ID" value="AUR62021961-RA:cds"/>
    <property type="gene ID" value="AUR62021961"/>
</dbReference>
<keyword evidence="2" id="KW-1185">Reference proteome</keyword>
<reference evidence="1" key="2">
    <citation type="submission" date="2021-03" db="UniProtKB">
        <authorList>
            <consortium name="EnsemblPlants"/>
        </authorList>
    </citation>
    <scope>IDENTIFICATION</scope>
</reference>
<reference evidence="1" key="1">
    <citation type="journal article" date="2017" name="Nature">
        <title>The genome of Chenopodium quinoa.</title>
        <authorList>
            <person name="Jarvis D.E."/>
            <person name="Ho Y.S."/>
            <person name="Lightfoot D.J."/>
            <person name="Schmoeckel S.M."/>
            <person name="Li B."/>
            <person name="Borm T.J.A."/>
            <person name="Ohyanagi H."/>
            <person name="Mineta K."/>
            <person name="Michell C.T."/>
            <person name="Saber N."/>
            <person name="Kharbatia N.M."/>
            <person name="Rupper R.R."/>
            <person name="Sharp A.R."/>
            <person name="Dally N."/>
            <person name="Boughton B.A."/>
            <person name="Woo Y.H."/>
            <person name="Gao G."/>
            <person name="Schijlen E.G.W.M."/>
            <person name="Guo X."/>
            <person name="Momin A.A."/>
            <person name="Negrao S."/>
            <person name="Al-Babili S."/>
            <person name="Gehring C."/>
            <person name="Roessner U."/>
            <person name="Jung C."/>
            <person name="Murphy K."/>
            <person name="Arold S.T."/>
            <person name="Gojobori T."/>
            <person name="van der Linden C.G."/>
            <person name="van Loo E.N."/>
            <person name="Jellen E.N."/>
            <person name="Maughan P.J."/>
            <person name="Tester M."/>
        </authorList>
    </citation>
    <scope>NUCLEOTIDE SEQUENCE [LARGE SCALE GENOMIC DNA]</scope>
    <source>
        <strain evidence="1">cv. PI 614886</strain>
    </source>
</reference>
<name>A0A803M1X9_CHEQI</name>
<evidence type="ECO:0000313" key="1">
    <source>
        <dbReference type="EnsemblPlants" id="AUR62021961-RA:cds"/>
    </source>
</evidence>
<protein>
    <submittedName>
        <fullName evidence="1">Uncharacterized protein</fullName>
    </submittedName>
</protein>
<evidence type="ECO:0000313" key="2">
    <source>
        <dbReference type="Proteomes" id="UP000596660"/>
    </source>
</evidence>
<organism evidence="1 2">
    <name type="scientific">Chenopodium quinoa</name>
    <name type="common">Quinoa</name>
    <dbReference type="NCBI Taxonomy" id="63459"/>
    <lineage>
        <taxon>Eukaryota</taxon>
        <taxon>Viridiplantae</taxon>
        <taxon>Streptophyta</taxon>
        <taxon>Embryophyta</taxon>
        <taxon>Tracheophyta</taxon>
        <taxon>Spermatophyta</taxon>
        <taxon>Magnoliopsida</taxon>
        <taxon>eudicotyledons</taxon>
        <taxon>Gunneridae</taxon>
        <taxon>Pentapetalae</taxon>
        <taxon>Caryophyllales</taxon>
        <taxon>Chenopodiaceae</taxon>
        <taxon>Chenopodioideae</taxon>
        <taxon>Atripliceae</taxon>
        <taxon>Chenopodium</taxon>
    </lineage>
</organism>
<dbReference type="AlphaFoldDB" id="A0A803M1X9"/>
<dbReference type="Proteomes" id="UP000596660">
    <property type="component" value="Unplaced"/>
</dbReference>
<proteinExistence type="predicted"/>
<accession>A0A803M1X9</accession>
<dbReference type="EnsemblPlants" id="AUR62021961-RA">
    <property type="protein sequence ID" value="AUR62021961-RA:cds"/>
    <property type="gene ID" value="AUR62021961"/>
</dbReference>